<reference evidence="3 4" key="1">
    <citation type="journal article" date="2013" name="Genome Biol.">
        <title>Genome of Acanthamoeba castellanii highlights extensive lateral gene transfer and early evolution of tyrosine kinase signaling.</title>
        <authorList>
            <person name="Clarke M."/>
            <person name="Lohan A.J."/>
            <person name="Liu B."/>
            <person name="Lagkouvardos I."/>
            <person name="Roy S."/>
            <person name="Zafar N."/>
            <person name="Bertelli C."/>
            <person name="Schilde C."/>
            <person name="Kianianmomeni A."/>
            <person name="Burglin T.R."/>
            <person name="Frech C."/>
            <person name="Turcotte B."/>
            <person name="Kopec K.O."/>
            <person name="Synnott J.M."/>
            <person name="Choo C."/>
            <person name="Paponov I."/>
            <person name="Finkler A."/>
            <person name="Soon Heng Tan C."/>
            <person name="Hutchins A.P."/>
            <person name="Weinmeier T."/>
            <person name="Rattei T."/>
            <person name="Chu J.S."/>
            <person name="Gimenez G."/>
            <person name="Irimia M."/>
            <person name="Rigden D.J."/>
            <person name="Fitzpatrick D.A."/>
            <person name="Lorenzo-Morales J."/>
            <person name="Bateman A."/>
            <person name="Chiu C.H."/>
            <person name="Tang P."/>
            <person name="Hegemann P."/>
            <person name="Fromm H."/>
            <person name="Raoult D."/>
            <person name="Greub G."/>
            <person name="Miranda-Saavedra D."/>
            <person name="Chen N."/>
            <person name="Nash P."/>
            <person name="Ginger M.L."/>
            <person name="Horn M."/>
            <person name="Schaap P."/>
            <person name="Caler L."/>
            <person name="Loftus B."/>
        </authorList>
    </citation>
    <scope>NUCLEOTIDE SEQUENCE [LARGE SCALE GENOMIC DNA]</scope>
    <source>
        <strain evidence="3 4">Neff</strain>
    </source>
</reference>
<feature type="compositionally biased region" description="Acidic residues" evidence="1">
    <location>
        <begin position="24"/>
        <end position="35"/>
    </location>
</feature>
<dbReference type="PROSITE" id="PS51840">
    <property type="entry name" value="C2_NT"/>
    <property type="match status" value="1"/>
</dbReference>
<feature type="domain" description="C2 NT-type" evidence="2">
    <location>
        <begin position="79"/>
        <end position="266"/>
    </location>
</feature>
<accession>L8HC94</accession>
<feature type="region of interest" description="Disordered" evidence="1">
    <location>
        <begin position="1"/>
        <end position="65"/>
    </location>
</feature>
<dbReference type="Proteomes" id="UP000011083">
    <property type="component" value="Unassembled WGS sequence"/>
</dbReference>
<evidence type="ECO:0000313" key="4">
    <source>
        <dbReference type="Proteomes" id="UP000011083"/>
    </source>
</evidence>
<keyword evidence="4" id="KW-1185">Reference proteome</keyword>
<dbReference type="GeneID" id="14924102"/>
<feature type="compositionally biased region" description="Basic and acidic residues" evidence="1">
    <location>
        <begin position="1"/>
        <end position="11"/>
    </location>
</feature>
<feature type="region of interest" description="Disordered" evidence="1">
    <location>
        <begin position="286"/>
        <end position="311"/>
    </location>
</feature>
<protein>
    <recommendedName>
        <fullName evidence="2">C2 NT-type domain-containing protein</fullName>
    </recommendedName>
</protein>
<dbReference type="EMBL" id="KB007861">
    <property type="protein sequence ID" value="ELR23129.1"/>
    <property type="molecule type" value="Genomic_DNA"/>
</dbReference>
<feature type="region of interest" description="Disordered" evidence="1">
    <location>
        <begin position="324"/>
        <end position="361"/>
    </location>
</feature>
<dbReference type="KEGG" id="acan:ACA1_250030"/>
<organism evidence="3 4">
    <name type="scientific">Acanthamoeba castellanii (strain ATCC 30010 / Neff)</name>
    <dbReference type="NCBI Taxonomy" id="1257118"/>
    <lineage>
        <taxon>Eukaryota</taxon>
        <taxon>Amoebozoa</taxon>
        <taxon>Discosea</taxon>
        <taxon>Longamoebia</taxon>
        <taxon>Centramoebida</taxon>
        <taxon>Acanthamoebidae</taxon>
        <taxon>Acanthamoeba</taxon>
    </lineage>
</organism>
<dbReference type="InterPro" id="IPR019448">
    <property type="entry name" value="NT-C2"/>
</dbReference>
<evidence type="ECO:0000256" key="1">
    <source>
        <dbReference type="SAM" id="MobiDB-lite"/>
    </source>
</evidence>
<proteinExistence type="predicted"/>
<gene>
    <name evidence="3" type="ORF">ACA1_250030</name>
</gene>
<feature type="compositionally biased region" description="Acidic residues" evidence="1">
    <location>
        <begin position="324"/>
        <end position="345"/>
    </location>
</feature>
<dbReference type="VEuPathDB" id="AmoebaDB:ACA1_250030"/>
<dbReference type="Pfam" id="PF10358">
    <property type="entry name" value="NT-C2"/>
    <property type="match status" value="2"/>
</dbReference>
<dbReference type="AlphaFoldDB" id="L8HC94"/>
<dbReference type="RefSeq" id="XP_004352657.1">
    <property type="nucleotide sequence ID" value="XM_004352605.1"/>
</dbReference>
<sequence>MAKMLRKEKEVKRKKKTKKKTGGEDSDDDSSDEDTDHSSSSSTSSDEEEESGGRRLKRSHSISSLLGRSKKGSAIKGFSSPPPADAVKVRFNILLKLIVGLPSSANDRPIYVVWKRGRKRQNRGETKHIRSTGGVVMWGESIWLEVTMAAHFSPSSSSSSSSSSSLATPSAAPAAVLGTSPAKTAAASSPVKPASSGAGPQFDKKSLLLSIKREGKSSSLGKVTIDLAEYAADGTNASKEYKVKMGGTKKGESKEAVLTVQFKSEWLKVNNKKLVRKGTLIQVAAPHVDSPSAPVSRPRTDSGGAPRQLSSMASLVGSEFELVTDSEAEYSETDTDMTADTDISESDFSGSETDCPLFNER</sequence>
<name>L8HC94_ACACF</name>
<evidence type="ECO:0000313" key="3">
    <source>
        <dbReference type="EMBL" id="ELR23129.1"/>
    </source>
</evidence>
<evidence type="ECO:0000259" key="2">
    <source>
        <dbReference type="PROSITE" id="PS51840"/>
    </source>
</evidence>